<organism evidence="2 3">
    <name type="scientific">Actinoplanes xinjiangensis</name>
    <dbReference type="NCBI Taxonomy" id="512350"/>
    <lineage>
        <taxon>Bacteria</taxon>
        <taxon>Bacillati</taxon>
        <taxon>Actinomycetota</taxon>
        <taxon>Actinomycetes</taxon>
        <taxon>Micromonosporales</taxon>
        <taxon>Micromonosporaceae</taxon>
        <taxon>Actinoplanes</taxon>
    </lineage>
</organism>
<keyword evidence="3" id="KW-1185">Reference proteome</keyword>
<evidence type="ECO:0000256" key="1">
    <source>
        <dbReference type="SAM" id="MobiDB-lite"/>
    </source>
</evidence>
<sequence length="252" mass="27673">MGASPTWEPPWERGLGRRAAAAAGAAGGGGEHAGALDREHAAVRYRVAAVERQVDQDVFQLAGVDQRRPAAAAVVVGDELRVLVRRAAQPIRHGRRPDTGALPRTPPRRRLRWPWRRRRANDGPDRRRGGRHAGFCGRPGSPQRSHSRHRGRHPGPARLEPHRGAGSRPPRRHCGPGRTRYRPIWTTAPSGPSGRTRSKECVPVGEAVVFDGFVVRLAALPLERPRMKVGGRAGYGTRSRTPETCPSSRRSR</sequence>
<reference evidence="2 3" key="1">
    <citation type="submission" date="2018-05" db="EMBL/GenBank/DDBJ databases">
        <title>Genomic Encyclopedia of Archaeal and Bacterial Type Strains, Phase II (KMG-II): from individual species to whole genera.</title>
        <authorList>
            <person name="Goeker M."/>
        </authorList>
    </citation>
    <scope>NUCLEOTIDE SEQUENCE [LARGE SCALE GENOMIC DNA]</scope>
    <source>
        <strain evidence="2 3">DSM 45184</strain>
    </source>
</reference>
<feature type="compositionally biased region" description="Basic residues" evidence="1">
    <location>
        <begin position="169"/>
        <end position="181"/>
    </location>
</feature>
<evidence type="ECO:0000313" key="3">
    <source>
        <dbReference type="Proteomes" id="UP000245697"/>
    </source>
</evidence>
<evidence type="ECO:0000313" key="2">
    <source>
        <dbReference type="EMBL" id="PWK45265.1"/>
    </source>
</evidence>
<comment type="caution">
    <text evidence="2">The sequence shown here is derived from an EMBL/GenBank/DDBJ whole genome shotgun (WGS) entry which is preliminary data.</text>
</comment>
<feature type="region of interest" description="Disordered" evidence="1">
    <location>
        <begin position="91"/>
        <end position="198"/>
    </location>
</feature>
<feature type="compositionally biased region" description="Polar residues" evidence="1">
    <location>
        <begin position="238"/>
        <end position="252"/>
    </location>
</feature>
<dbReference type="AlphaFoldDB" id="A0A316FAH5"/>
<accession>A0A316FAH5</accession>
<feature type="compositionally biased region" description="Basic residues" evidence="1">
    <location>
        <begin position="145"/>
        <end position="155"/>
    </location>
</feature>
<protein>
    <submittedName>
        <fullName evidence="2">Uncharacterized protein</fullName>
    </submittedName>
</protein>
<feature type="region of interest" description="Disordered" evidence="1">
    <location>
        <begin position="228"/>
        <end position="252"/>
    </location>
</feature>
<feature type="compositionally biased region" description="Basic residues" evidence="1">
    <location>
        <begin position="106"/>
        <end position="119"/>
    </location>
</feature>
<dbReference type="EMBL" id="QGGR01000011">
    <property type="protein sequence ID" value="PWK45265.1"/>
    <property type="molecule type" value="Genomic_DNA"/>
</dbReference>
<name>A0A316FAH5_9ACTN</name>
<dbReference type="Proteomes" id="UP000245697">
    <property type="component" value="Unassembled WGS sequence"/>
</dbReference>
<gene>
    <name evidence="2" type="ORF">BC793_111239</name>
</gene>
<feature type="region of interest" description="Disordered" evidence="1">
    <location>
        <begin position="1"/>
        <end position="34"/>
    </location>
</feature>
<proteinExistence type="predicted"/>